<evidence type="ECO:0000313" key="3">
    <source>
        <dbReference type="Proteomes" id="UP000601099"/>
    </source>
</evidence>
<dbReference type="Proteomes" id="UP000601099">
    <property type="component" value="Unassembled WGS sequence"/>
</dbReference>
<sequence length="169" mass="18741">MSSFPALQPRLLEAPARQLLGCSLAMSRAEDQTALLWRTFMPRRREIASPASPDLFSVTQYPPGYFAGYDVHARFCKWAAVAVDGDAPVPLGMETLTVPAGQYAVFDYRGSSLDTRVFQYILLEWLPASGFVVDDRPHLEVLGPGYRNADPASEEEIWLPVRPRPATGN</sequence>
<keyword evidence="3" id="KW-1185">Reference proteome</keyword>
<gene>
    <name evidence="2" type="ORF">I5L79_14165</name>
</gene>
<dbReference type="Gene3D" id="3.20.80.10">
    <property type="entry name" value="Regulatory factor, effector binding domain"/>
    <property type="match status" value="1"/>
</dbReference>
<proteinExistence type="predicted"/>
<accession>A0ABS0L3L9</accession>
<reference evidence="2 3" key="1">
    <citation type="submission" date="2020-11" db="EMBL/GenBank/DDBJ databases">
        <title>Hymenobacter sp.</title>
        <authorList>
            <person name="Kim M.K."/>
        </authorList>
    </citation>
    <scope>NUCLEOTIDE SEQUENCE [LARGE SCALE GENOMIC DNA]</scope>
    <source>
        <strain evidence="2 3">BT594</strain>
    </source>
</reference>
<dbReference type="Pfam" id="PF06445">
    <property type="entry name" value="GyrI-like"/>
    <property type="match status" value="1"/>
</dbReference>
<dbReference type="InterPro" id="IPR029442">
    <property type="entry name" value="GyrI-like"/>
</dbReference>
<dbReference type="SUPFAM" id="SSF55136">
    <property type="entry name" value="Probable bacterial effector-binding domain"/>
    <property type="match status" value="1"/>
</dbReference>
<evidence type="ECO:0000259" key="1">
    <source>
        <dbReference type="SMART" id="SM00871"/>
    </source>
</evidence>
<protein>
    <submittedName>
        <fullName evidence="2">GyrI-like domain-containing protein</fullName>
    </submittedName>
</protein>
<dbReference type="EMBL" id="JADWYK010000008">
    <property type="protein sequence ID" value="MBG8554697.1"/>
    <property type="molecule type" value="Genomic_DNA"/>
</dbReference>
<evidence type="ECO:0000313" key="2">
    <source>
        <dbReference type="EMBL" id="MBG8554697.1"/>
    </source>
</evidence>
<name>A0ABS0L3L9_9BACT</name>
<dbReference type="InterPro" id="IPR010499">
    <property type="entry name" value="AraC_E-bd"/>
</dbReference>
<comment type="caution">
    <text evidence="2">The sequence shown here is derived from an EMBL/GenBank/DDBJ whole genome shotgun (WGS) entry which is preliminary data.</text>
</comment>
<dbReference type="SMART" id="SM00871">
    <property type="entry name" value="AraC_E_bind"/>
    <property type="match status" value="1"/>
</dbReference>
<organism evidence="2 3">
    <name type="scientific">Hymenobacter guriensis</name>
    <dbReference type="NCBI Taxonomy" id="2793065"/>
    <lineage>
        <taxon>Bacteria</taxon>
        <taxon>Pseudomonadati</taxon>
        <taxon>Bacteroidota</taxon>
        <taxon>Cytophagia</taxon>
        <taxon>Cytophagales</taxon>
        <taxon>Hymenobacteraceae</taxon>
        <taxon>Hymenobacter</taxon>
    </lineage>
</organism>
<feature type="domain" description="AraC effector-binding" evidence="1">
    <location>
        <begin position="7"/>
        <end position="162"/>
    </location>
</feature>
<dbReference type="RefSeq" id="WP_196955713.1">
    <property type="nucleotide sequence ID" value="NZ_JADWYK010000008.1"/>
</dbReference>
<dbReference type="InterPro" id="IPR011256">
    <property type="entry name" value="Reg_factor_effector_dom_sf"/>
</dbReference>